<evidence type="ECO:0000256" key="2">
    <source>
        <dbReference type="ARBA" id="ARBA00022729"/>
    </source>
</evidence>
<keyword evidence="6" id="KW-1185">Reference proteome</keyword>
<dbReference type="Pfam" id="PF01476">
    <property type="entry name" value="LysM"/>
    <property type="match status" value="1"/>
</dbReference>
<feature type="chain" id="PRO_5002224091" evidence="3">
    <location>
        <begin position="23"/>
        <end position="448"/>
    </location>
</feature>
<dbReference type="InterPro" id="IPR036779">
    <property type="entry name" value="LysM_dom_sf"/>
</dbReference>
<evidence type="ECO:0000313" key="5">
    <source>
        <dbReference type="EMBL" id="KIP64891.1"/>
    </source>
</evidence>
<dbReference type="STRING" id="1602171.ST44_00365"/>
<dbReference type="RefSeq" id="WP_022315952.1">
    <property type="nucleotide sequence ID" value="NZ_JALFDM010000046.1"/>
</dbReference>
<dbReference type="Gene3D" id="3.10.350.10">
    <property type="entry name" value="LysM domain"/>
    <property type="match status" value="1"/>
</dbReference>
<evidence type="ECO:0000313" key="6">
    <source>
        <dbReference type="Proteomes" id="UP000032046"/>
    </source>
</evidence>
<sequence length="448" mass="50756">MKSLFRFSMLLVMLLFAVVAEAQQQNYREMHKVKKGETLFGIARRYEITVDQLIKANPDMNAVGYELKKGDYIFIPYPDGQKPEATQKPAASQKAKDDKTVRVGIMLPLHNVDGDGRRMIEYYRGFLMGCDELKKAGQNVEVMAWNVPIDANISQTLAKEGADRCDVIFGPLYSAQVAPLAAFAKQHGIKMVIPFSITGNEVEKNPNVFQVYQSPQFFAQQTVKYFIERFQGSHVVVVDCNDAKSDKGVFTMALRMALAEKGMTCSITNLSNSGEYFSKAFSRQKPNVVVLNTGRSPELNTVIAKLDQLKMDQPGVKISLFGYTDWLMYAKYNLDKFCKYDTYIPTHFYYNPLSSSTQAFEREYRLKFDQSLMDYQPRFAITGHDHALFFIRGISKKGRQFLGTEADSNVLQTQLHFKKAGSQAAGMQNVALSFVHYNTNHSISIINY</sequence>
<dbReference type="CDD" id="cd06268">
    <property type="entry name" value="PBP1_ABC_transporter_LIVBP-like"/>
    <property type="match status" value="1"/>
</dbReference>
<evidence type="ECO:0000256" key="1">
    <source>
        <dbReference type="ARBA" id="ARBA00010062"/>
    </source>
</evidence>
<feature type="domain" description="LysM" evidence="4">
    <location>
        <begin position="29"/>
        <end position="75"/>
    </location>
</feature>
<dbReference type="PROSITE" id="PS51782">
    <property type="entry name" value="LYSM"/>
    <property type="match status" value="1"/>
</dbReference>
<evidence type="ECO:0000256" key="3">
    <source>
        <dbReference type="SAM" id="SignalP"/>
    </source>
</evidence>
<dbReference type="AlphaFoldDB" id="A0A0D0I8H1"/>
<dbReference type="InterPro" id="IPR028082">
    <property type="entry name" value="Peripla_BP_I"/>
</dbReference>
<feature type="signal peptide" evidence="3">
    <location>
        <begin position="1"/>
        <end position="22"/>
    </location>
</feature>
<comment type="caution">
    <text evidence="5">The sequence shown here is derived from an EMBL/GenBank/DDBJ whole genome shotgun (WGS) entry which is preliminary data.</text>
</comment>
<protein>
    <submittedName>
        <fullName evidence="5">Peptidoglycan-binding protein LysM</fullName>
    </submittedName>
</protein>
<dbReference type="EMBL" id="JXQK01000008">
    <property type="protein sequence ID" value="KIP64891.1"/>
    <property type="molecule type" value="Genomic_DNA"/>
</dbReference>
<organism evidence="5 6">
    <name type="scientific">Prevotella pectinovora</name>
    <dbReference type="NCBI Taxonomy" id="1602169"/>
    <lineage>
        <taxon>Bacteria</taxon>
        <taxon>Pseudomonadati</taxon>
        <taxon>Bacteroidota</taxon>
        <taxon>Bacteroidia</taxon>
        <taxon>Bacteroidales</taxon>
        <taxon>Prevotellaceae</taxon>
        <taxon>Prevotella</taxon>
    </lineage>
</organism>
<dbReference type="SUPFAM" id="SSF53822">
    <property type="entry name" value="Periplasmic binding protein-like I"/>
    <property type="match status" value="1"/>
</dbReference>
<dbReference type="PANTHER" id="PTHR30483:SF6">
    <property type="entry name" value="PERIPLASMIC BINDING PROTEIN OF ABC TRANSPORTER FOR NATURAL AMINO ACIDS"/>
    <property type="match status" value="1"/>
</dbReference>
<dbReference type="SUPFAM" id="SSF54106">
    <property type="entry name" value="LysM domain"/>
    <property type="match status" value="1"/>
</dbReference>
<dbReference type="Proteomes" id="UP000032046">
    <property type="component" value="Unassembled WGS sequence"/>
</dbReference>
<accession>A0A0D0I8H1</accession>
<dbReference type="InterPro" id="IPR051010">
    <property type="entry name" value="BCAA_transport"/>
</dbReference>
<dbReference type="CDD" id="cd00118">
    <property type="entry name" value="LysM"/>
    <property type="match status" value="1"/>
</dbReference>
<evidence type="ECO:0000259" key="4">
    <source>
        <dbReference type="PROSITE" id="PS51782"/>
    </source>
</evidence>
<proteinExistence type="inferred from homology"/>
<keyword evidence="2 3" id="KW-0732">Signal</keyword>
<dbReference type="OrthoDB" id="2149800at2"/>
<comment type="similarity">
    <text evidence="1">Belongs to the leucine-binding protein family.</text>
</comment>
<gene>
    <name evidence="5" type="ORF">ST44_00365</name>
</gene>
<dbReference type="PANTHER" id="PTHR30483">
    <property type="entry name" value="LEUCINE-SPECIFIC-BINDING PROTEIN"/>
    <property type="match status" value="1"/>
</dbReference>
<dbReference type="InterPro" id="IPR018392">
    <property type="entry name" value="LysM"/>
</dbReference>
<dbReference type="Pfam" id="PF13458">
    <property type="entry name" value="Peripla_BP_6"/>
    <property type="match status" value="1"/>
</dbReference>
<dbReference type="InterPro" id="IPR028081">
    <property type="entry name" value="Leu-bd"/>
</dbReference>
<dbReference type="SMART" id="SM00257">
    <property type="entry name" value="LysM"/>
    <property type="match status" value="1"/>
</dbReference>
<name>A0A0D0I8H1_9BACT</name>
<reference evidence="5 6" key="1">
    <citation type="submission" date="2015-01" db="EMBL/GenBank/DDBJ databases">
        <title>Comparative genomics of non-oral Prevotella species.</title>
        <authorList>
            <person name="Accetto T."/>
            <person name="Nograsek B."/>
            <person name="Avgustin G."/>
        </authorList>
    </citation>
    <scope>NUCLEOTIDE SEQUENCE [LARGE SCALE GENOMIC DNA]</scope>
    <source>
        <strain evidence="5 6">P5-119</strain>
    </source>
</reference>
<dbReference type="Gene3D" id="3.40.50.2300">
    <property type="match status" value="1"/>
</dbReference>